<dbReference type="AlphaFoldDB" id="A0A067RBL1"/>
<accession>A0A067RBL1</accession>
<proteinExistence type="predicted"/>
<keyword evidence="3" id="KW-1185">Reference proteome</keyword>
<sequence length="117" mass="12850">MNCGVGVSDSFICERISISVCEIPYWNLHVKFFTLPSCIVLTIQTLGVMLGSVFNSDSRQQEASEYAGSLCLVFGVLCQMRRLFSVDCCVEGKRPWTISGTPGGLGGNLRAVRDRSY</sequence>
<keyword evidence="1" id="KW-0472">Membrane</keyword>
<evidence type="ECO:0000313" key="2">
    <source>
        <dbReference type="EMBL" id="KDR16060.1"/>
    </source>
</evidence>
<dbReference type="Proteomes" id="UP000027135">
    <property type="component" value="Unassembled WGS sequence"/>
</dbReference>
<keyword evidence="1" id="KW-1133">Transmembrane helix</keyword>
<evidence type="ECO:0000256" key="1">
    <source>
        <dbReference type="SAM" id="Phobius"/>
    </source>
</evidence>
<keyword evidence="1" id="KW-0812">Transmembrane</keyword>
<dbReference type="EMBL" id="KK852807">
    <property type="protein sequence ID" value="KDR16060.1"/>
    <property type="molecule type" value="Genomic_DNA"/>
</dbReference>
<reference evidence="2 3" key="1">
    <citation type="journal article" date="2014" name="Nat. Commun.">
        <title>Molecular traces of alternative social organization in a termite genome.</title>
        <authorList>
            <person name="Terrapon N."/>
            <person name="Li C."/>
            <person name="Robertson H.M."/>
            <person name="Ji L."/>
            <person name="Meng X."/>
            <person name="Booth W."/>
            <person name="Chen Z."/>
            <person name="Childers C.P."/>
            <person name="Glastad K.M."/>
            <person name="Gokhale K."/>
            <person name="Gowin J."/>
            <person name="Gronenberg W."/>
            <person name="Hermansen R.A."/>
            <person name="Hu H."/>
            <person name="Hunt B.G."/>
            <person name="Huylmans A.K."/>
            <person name="Khalil S.M."/>
            <person name="Mitchell R.D."/>
            <person name="Munoz-Torres M.C."/>
            <person name="Mustard J.A."/>
            <person name="Pan H."/>
            <person name="Reese J.T."/>
            <person name="Scharf M.E."/>
            <person name="Sun F."/>
            <person name="Vogel H."/>
            <person name="Xiao J."/>
            <person name="Yang W."/>
            <person name="Yang Z."/>
            <person name="Yang Z."/>
            <person name="Zhou J."/>
            <person name="Zhu J."/>
            <person name="Brent C.S."/>
            <person name="Elsik C.G."/>
            <person name="Goodisman M.A."/>
            <person name="Liberles D.A."/>
            <person name="Roe R.M."/>
            <person name="Vargo E.L."/>
            <person name="Vilcinskas A."/>
            <person name="Wang J."/>
            <person name="Bornberg-Bauer E."/>
            <person name="Korb J."/>
            <person name="Zhang G."/>
            <person name="Liebig J."/>
        </authorList>
    </citation>
    <scope>NUCLEOTIDE SEQUENCE [LARGE SCALE GENOMIC DNA]</scope>
    <source>
        <tissue evidence="2">Whole organism</tissue>
    </source>
</reference>
<gene>
    <name evidence="2" type="ORF">L798_10071</name>
</gene>
<organism evidence="2 3">
    <name type="scientific">Zootermopsis nevadensis</name>
    <name type="common">Dampwood termite</name>
    <dbReference type="NCBI Taxonomy" id="136037"/>
    <lineage>
        <taxon>Eukaryota</taxon>
        <taxon>Metazoa</taxon>
        <taxon>Ecdysozoa</taxon>
        <taxon>Arthropoda</taxon>
        <taxon>Hexapoda</taxon>
        <taxon>Insecta</taxon>
        <taxon>Pterygota</taxon>
        <taxon>Neoptera</taxon>
        <taxon>Polyneoptera</taxon>
        <taxon>Dictyoptera</taxon>
        <taxon>Blattodea</taxon>
        <taxon>Blattoidea</taxon>
        <taxon>Termitoidae</taxon>
        <taxon>Termopsidae</taxon>
        <taxon>Zootermopsis</taxon>
    </lineage>
</organism>
<protein>
    <submittedName>
        <fullName evidence="2">Uncharacterized protein</fullName>
    </submittedName>
</protein>
<dbReference type="InParanoid" id="A0A067RBL1"/>
<evidence type="ECO:0000313" key="3">
    <source>
        <dbReference type="Proteomes" id="UP000027135"/>
    </source>
</evidence>
<name>A0A067RBL1_ZOONE</name>
<feature type="transmembrane region" description="Helical" evidence="1">
    <location>
        <begin position="32"/>
        <end position="54"/>
    </location>
</feature>